<dbReference type="GO" id="GO:0000785">
    <property type="term" value="C:chromatin"/>
    <property type="evidence" value="ECO:0007669"/>
    <property type="project" value="TreeGrafter"/>
</dbReference>
<evidence type="ECO:0000256" key="7">
    <source>
        <dbReference type="ARBA" id="ARBA00023015"/>
    </source>
</evidence>
<accession>A0A0N1HAM2</accession>
<dbReference type="Proteomes" id="UP000038010">
    <property type="component" value="Unassembled WGS sequence"/>
</dbReference>
<evidence type="ECO:0000256" key="3">
    <source>
        <dbReference type="ARBA" id="ARBA00022723"/>
    </source>
</evidence>
<dbReference type="GeneID" id="28735224"/>
<keyword evidence="9" id="KW-0539">Nucleus</keyword>
<dbReference type="VEuPathDB" id="FungiDB:AB675_3305"/>
<proteinExistence type="inferred from homology"/>
<dbReference type="Pfam" id="PF00096">
    <property type="entry name" value="zf-C2H2"/>
    <property type="match status" value="2"/>
</dbReference>
<keyword evidence="5 10" id="KW-0863">Zinc-finger</keyword>
<keyword evidence="4" id="KW-0677">Repeat</keyword>
<evidence type="ECO:0000256" key="11">
    <source>
        <dbReference type="SAM" id="MobiDB-lite"/>
    </source>
</evidence>
<dbReference type="InterPro" id="IPR013087">
    <property type="entry name" value="Znf_C2H2_type"/>
</dbReference>
<feature type="compositionally biased region" description="Low complexity" evidence="11">
    <location>
        <begin position="497"/>
        <end position="516"/>
    </location>
</feature>
<feature type="region of interest" description="Disordered" evidence="11">
    <location>
        <begin position="166"/>
        <end position="186"/>
    </location>
</feature>
<dbReference type="EMBL" id="LFJN01000014">
    <property type="protein sequence ID" value="KPI39790.1"/>
    <property type="molecule type" value="Genomic_DNA"/>
</dbReference>
<dbReference type="GO" id="GO:0000978">
    <property type="term" value="F:RNA polymerase II cis-regulatory region sequence-specific DNA binding"/>
    <property type="evidence" value="ECO:0007669"/>
    <property type="project" value="InterPro"/>
</dbReference>
<feature type="region of interest" description="Disordered" evidence="11">
    <location>
        <begin position="497"/>
        <end position="532"/>
    </location>
</feature>
<dbReference type="InterPro" id="IPR051059">
    <property type="entry name" value="VerF-like"/>
</dbReference>
<dbReference type="GO" id="GO:0008270">
    <property type="term" value="F:zinc ion binding"/>
    <property type="evidence" value="ECO:0007669"/>
    <property type="project" value="UniProtKB-KW"/>
</dbReference>
<keyword evidence="6" id="KW-0862">Zinc</keyword>
<dbReference type="STRING" id="1664694.A0A0N1HAM2"/>
<dbReference type="PANTHER" id="PTHR40626">
    <property type="entry name" value="MIP31509P"/>
    <property type="match status" value="1"/>
</dbReference>
<reference evidence="13 14" key="1">
    <citation type="submission" date="2015-06" db="EMBL/GenBank/DDBJ databases">
        <title>Draft genome of the ant-associated black yeast Phialophora attae CBS 131958.</title>
        <authorList>
            <person name="Moreno L.F."/>
            <person name="Stielow B.J."/>
            <person name="de Hoog S."/>
            <person name="Vicente V.A."/>
            <person name="Weiss V.A."/>
            <person name="de Vries M."/>
            <person name="Cruz L.M."/>
            <person name="Souza E.M."/>
        </authorList>
    </citation>
    <scope>NUCLEOTIDE SEQUENCE [LARGE SCALE GENOMIC DNA]</scope>
    <source>
        <strain evidence="13 14">CBS 131958</strain>
    </source>
</reference>
<evidence type="ECO:0000256" key="6">
    <source>
        <dbReference type="ARBA" id="ARBA00022833"/>
    </source>
</evidence>
<name>A0A0N1HAM2_9EURO</name>
<dbReference type="OrthoDB" id="654211at2759"/>
<organism evidence="13 14">
    <name type="scientific">Cyphellophora attinorum</name>
    <dbReference type="NCBI Taxonomy" id="1664694"/>
    <lineage>
        <taxon>Eukaryota</taxon>
        <taxon>Fungi</taxon>
        <taxon>Dikarya</taxon>
        <taxon>Ascomycota</taxon>
        <taxon>Pezizomycotina</taxon>
        <taxon>Eurotiomycetes</taxon>
        <taxon>Chaetothyriomycetidae</taxon>
        <taxon>Chaetothyriales</taxon>
        <taxon>Cyphellophoraceae</taxon>
        <taxon>Cyphellophora</taxon>
    </lineage>
</organism>
<dbReference type="AlphaFoldDB" id="A0A0N1HAM2"/>
<gene>
    <name evidence="13" type="ORF">AB675_3305</name>
</gene>
<dbReference type="GO" id="GO:0005634">
    <property type="term" value="C:nucleus"/>
    <property type="evidence" value="ECO:0007669"/>
    <property type="project" value="UniProtKB-SubCell"/>
</dbReference>
<evidence type="ECO:0000256" key="9">
    <source>
        <dbReference type="ARBA" id="ARBA00023242"/>
    </source>
</evidence>
<evidence type="ECO:0000256" key="8">
    <source>
        <dbReference type="ARBA" id="ARBA00023163"/>
    </source>
</evidence>
<keyword evidence="3" id="KW-0479">Metal-binding</keyword>
<keyword evidence="14" id="KW-1185">Reference proteome</keyword>
<evidence type="ECO:0000313" key="13">
    <source>
        <dbReference type="EMBL" id="KPI39790.1"/>
    </source>
</evidence>
<evidence type="ECO:0000259" key="12">
    <source>
        <dbReference type="PROSITE" id="PS50157"/>
    </source>
</evidence>
<evidence type="ECO:0000256" key="5">
    <source>
        <dbReference type="ARBA" id="ARBA00022771"/>
    </source>
</evidence>
<protein>
    <submittedName>
        <fullName evidence="13">Zinc finger protein</fullName>
    </submittedName>
</protein>
<dbReference type="SMART" id="SM00355">
    <property type="entry name" value="ZnF_C2H2"/>
    <property type="match status" value="2"/>
</dbReference>
<evidence type="ECO:0000256" key="1">
    <source>
        <dbReference type="ARBA" id="ARBA00004123"/>
    </source>
</evidence>
<comment type="caution">
    <text evidence="13">The sequence shown here is derived from an EMBL/GenBank/DDBJ whole genome shotgun (WGS) entry which is preliminary data.</text>
</comment>
<evidence type="ECO:0000256" key="4">
    <source>
        <dbReference type="ARBA" id="ARBA00022737"/>
    </source>
</evidence>
<dbReference type="SUPFAM" id="SSF57667">
    <property type="entry name" value="beta-beta-alpha zinc fingers"/>
    <property type="match status" value="1"/>
</dbReference>
<dbReference type="RefSeq" id="XP_017999753.1">
    <property type="nucleotide sequence ID" value="XM_018143344.1"/>
</dbReference>
<comment type="similarity">
    <text evidence="2">Belongs to the krueppel C2H2-type zinc-finger protein family.</text>
</comment>
<dbReference type="InterPro" id="IPR036236">
    <property type="entry name" value="Znf_C2H2_sf"/>
</dbReference>
<sequence>MATPQIQFYQYRPDSDARHNAIFTPMPQEQQPMYAHHMGYHQQPVRYPAPPQYWQPHPYPQPQYLPQRMMSHSASPPLTLTMPMAKGHMEHLMDQRPPTPCLSACPSTASSPPASSVNQTPIHPGYFNLPIEFGKEEVTTPMLPYEYSESAELHVFPHPGDAKLGGHGPLSGCNSPSLGPASPASSSSSYPVAEFVNLRDLTSGSLETAPVIPSVQQFPPLPTLPLEEEEHKFALTTTTLPITPAHEPTDPFNASSVAPAFEPSFCSDLESEDEFSFVNFSEEVAYNGDKRQKLSPVAEEEDFLSVHSFGSFDEEEAARAGLPSPPCSSFSDDCGHIHAMNGSEFEFEGLADGSRPQTADGQQTGMSTGSHSQSSSNDGHEGHAHGSPSGGAPSTNRRGRKQSLTEDPSKTFVCTLCSRRFRRQEHLKRHYRSLHTHDKPFECGECGKKFSRSDNLAQHARTHGSGAIVMGVLENGELNPQQYDEEMGHRLYEAAQAAALASSSSSSSGSDSSSSQESKRGNKKRKRDDSSA</sequence>
<dbReference type="PANTHER" id="PTHR40626:SF11">
    <property type="entry name" value="ZINC FINGER PROTEIN YPR022C"/>
    <property type="match status" value="1"/>
</dbReference>
<dbReference type="Gene3D" id="3.30.160.60">
    <property type="entry name" value="Classic Zinc Finger"/>
    <property type="match status" value="2"/>
</dbReference>
<evidence type="ECO:0000313" key="14">
    <source>
        <dbReference type="Proteomes" id="UP000038010"/>
    </source>
</evidence>
<feature type="compositionally biased region" description="Low complexity" evidence="11">
    <location>
        <begin position="175"/>
        <end position="186"/>
    </location>
</feature>
<feature type="domain" description="C2H2-type" evidence="12">
    <location>
        <begin position="441"/>
        <end position="463"/>
    </location>
</feature>
<feature type="compositionally biased region" description="Low complexity" evidence="11">
    <location>
        <begin position="361"/>
        <end position="376"/>
    </location>
</feature>
<dbReference type="PROSITE" id="PS00028">
    <property type="entry name" value="ZINC_FINGER_C2H2_1"/>
    <property type="match status" value="2"/>
</dbReference>
<keyword evidence="8" id="KW-0804">Transcription</keyword>
<evidence type="ECO:0000256" key="10">
    <source>
        <dbReference type="PROSITE-ProRule" id="PRU00042"/>
    </source>
</evidence>
<dbReference type="GO" id="GO:0000981">
    <property type="term" value="F:DNA-binding transcription factor activity, RNA polymerase II-specific"/>
    <property type="evidence" value="ECO:0007669"/>
    <property type="project" value="InterPro"/>
</dbReference>
<comment type="subcellular location">
    <subcellularLocation>
        <location evidence="1">Nucleus</location>
    </subcellularLocation>
</comment>
<dbReference type="FunFam" id="3.30.160.60:FF:000141">
    <property type="entry name" value="C2H2 zinc finger protein"/>
    <property type="match status" value="1"/>
</dbReference>
<dbReference type="PROSITE" id="PS50157">
    <property type="entry name" value="ZINC_FINGER_C2H2_2"/>
    <property type="match status" value="2"/>
</dbReference>
<dbReference type="FunFam" id="3.30.160.60:FF:000464">
    <property type="entry name" value="Zinc finger and SCAN domain containing 25"/>
    <property type="match status" value="1"/>
</dbReference>
<feature type="region of interest" description="Disordered" evidence="11">
    <location>
        <begin position="349"/>
        <end position="406"/>
    </location>
</feature>
<keyword evidence="7" id="KW-0805">Transcription regulation</keyword>
<evidence type="ECO:0000256" key="2">
    <source>
        <dbReference type="ARBA" id="ARBA00006991"/>
    </source>
</evidence>
<feature type="domain" description="C2H2-type" evidence="12">
    <location>
        <begin position="412"/>
        <end position="440"/>
    </location>
</feature>